<evidence type="ECO:0000259" key="8">
    <source>
        <dbReference type="PROSITE" id="PS50165"/>
    </source>
</evidence>
<dbReference type="PROSITE" id="PS50151">
    <property type="entry name" value="UVR"/>
    <property type="match status" value="1"/>
</dbReference>
<keyword evidence="5" id="KW-0234">DNA repair</keyword>
<feature type="domain" description="UvrC family homology region profile" evidence="8">
    <location>
        <begin position="243"/>
        <end position="378"/>
    </location>
</feature>
<gene>
    <name evidence="9" type="ORF">UV61_C0004G0047</name>
</gene>
<evidence type="ECO:0000313" key="10">
    <source>
        <dbReference type="Proteomes" id="UP000034050"/>
    </source>
</evidence>
<dbReference type="Pfam" id="PF08459">
    <property type="entry name" value="UvrC_RNaseH_dom"/>
    <property type="match status" value="1"/>
</dbReference>
<dbReference type="InterPro" id="IPR047296">
    <property type="entry name" value="GIY-YIG_UvrC_Cho"/>
</dbReference>
<protein>
    <submittedName>
        <fullName evidence="9">Excinuclease ABC C subunit domain protein</fullName>
    </submittedName>
</protein>
<accession>A0A0G1EVS8</accession>
<dbReference type="EMBL" id="LCFD01000004">
    <property type="protein sequence ID" value="KKS87121.1"/>
    <property type="molecule type" value="Genomic_DNA"/>
</dbReference>
<name>A0A0G1EVS8_9BACT</name>
<reference evidence="9 10" key="1">
    <citation type="journal article" date="2015" name="Nature">
        <title>rRNA introns, odd ribosomes, and small enigmatic genomes across a large radiation of phyla.</title>
        <authorList>
            <person name="Brown C.T."/>
            <person name="Hug L.A."/>
            <person name="Thomas B.C."/>
            <person name="Sharon I."/>
            <person name="Castelle C.J."/>
            <person name="Singh A."/>
            <person name="Wilkins M.J."/>
            <person name="Williams K.H."/>
            <person name="Banfield J.F."/>
        </authorList>
    </citation>
    <scope>NUCLEOTIDE SEQUENCE [LARGE SCALE GENOMIC DNA]</scope>
</reference>
<proteinExistence type="predicted"/>
<dbReference type="Proteomes" id="UP000034050">
    <property type="component" value="Unassembled WGS sequence"/>
</dbReference>
<dbReference type="InterPro" id="IPR035901">
    <property type="entry name" value="GIY-YIG_endonuc_sf"/>
</dbReference>
<dbReference type="InterPro" id="IPR001943">
    <property type="entry name" value="UVR_dom"/>
</dbReference>
<dbReference type="InterPro" id="IPR000305">
    <property type="entry name" value="GIY-YIG_endonuc"/>
</dbReference>
<keyword evidence="1" id="KW-0963">Cytoplasm</keyword>
<dbReference type="FunFam" id="3.40.1440.10:FF:000001">
    <property type="entry name" value="UvrABC system protein C"/>
    <property type="match status" value="1"/>
</dbReference>
<comment type="caution">
    <text evidence="9">The sequence shown here is derived from an EMBL/GenBank/DDBJ whole genome shotgun (WGS) entry which is preliminary data.</text>
</comment>
<dbReference type="InterPro" id="IPR050066">
    <property type="entry name" value="UvrABC_protein_C"/>
</dbReference>
<evidence type="ECO:0000256" key="4">
    <source>
        <dbReference type="ARBA" id="ARBA00022881"/>
    </source>
</evidence>
<organism evidence="9 10">
    <name type="scientific">Candidatus Gottesmanbacteria bacterium GW2011_GWB1_43_11</name>
    <dbReference type="NCBI Taxonomy" id="1618446"/>
    <lineage>
        <taxon>Bacteria</taxon>
        <taxon>Candidatus Gottesmaniibacteriota</taxon>
    </lineage>
</organism>
<evidence type="ECO:0000256" key="1">
    <source>
        <dbReference type="ARBA" id="ARBA00022490"/>
    </source>
</evidence>
<evidence type="ECO:0000256" key="2">
    <source>
        <dbReference type="ARBA" id="ARBA00022763"/>
    </source>
</evidence>
<keyword evidence="4" id="KW-0267">Excision nuclease</keyword>
<dbReference type="Gene3D" id="3.30.420.340">
    <property type="entry name" value="UvrC, RNAse H endonuclease domain"/>
    <property type="match status" value="1"/>
</dbReference>
<dbReference type="STRING" id="1618446.UV61_C0004G0047"/>
<dbReference type="Gene3D" id="3.40.1440.10">
    <property type="entry name" value="GIY-YIG endonuclease"/>
    <property type="match status" value="1"/>
</dbReference>
<dbReference type="Pfam" id="PF02151">
    <property type="entry name" value="UVR"/>
    <property type="match status" value="1"/>
</dbReference>
<dbReference type="GO" id="GO:0009381">
    <property type="term" value="F:excinuclease ABC activity"/>
    <property type="evidence" value="ECO:0007669"/>
    <property type="project" value="InterPro"/>
</dbReference>
<dbReference type="CDD" id="cd10434">
    <property type="entry name" value="GIY-YIG_UvrC_Cho"/>
    <property type="match status" value="1"/>
</dbReference>
<dbReference type="PROSITE" id="PS50164">
    <property type="entry name" value="GIY_YIG"/>
    <property type="match status" value="1"/>
</dbReference>
<feature type="domain" description="GIY-YIG" evidence="7">
    <location>
        <begin position="14"/>
        <end position="91"/>
    </location>
</feature>
<dbReference type="InterPro" id="IPR038476">
    <property type="entry name" value="UvrC_RNase_H_dom_sf"/>
</dbReference>
<evidence type="ECO:0000256" key="3">
    <source>
        <dbReference type="ARBA" id="ARBA00022769"/>
    </source>
</evidence>
<dbReference type="SUPFAM" id="SSF46600">
    <property type="entry name" value="C-terminal UvrC-binding domain of UvrB"/>
    <property type="match status" value="1"/>
</dbReference>
<evidence type="ECO:0000259" key="6">
    <source>
        <dbReference type="PROSITE" id="PS50151"/>
    </source>
</evidence>
<dbReference type="PATRIC" id="fig|1618446.3.peg.581"/>
<dbReference type="GO" id="GO:0009380">
    <property type="term" value="C:excinuclease repair complex"/>
    <property type="evidence" value="ECO:0007669"/>
    <property type="project" value="TreeGrafter"/>
</dbReference>
<dbReference type="Gene3D" id="4.10.860.10">
    <property type="entry name" value="UVR domain"/>
    <property type="match status" value="1"/>
</dbReference>
<sequence>MDQKLRTQIRLLPRRPGVYLYKNRFDQVLYVGKALNLYARGLSYLDPQVPTKTRLLLDQATHIDHIETGSEFLALILEANLIKAHRPKYNIVFRDDKSYLYVFISIGETYPKIFTTRKPKINTQKWEMYENWRGQYFGPFPSSTSIKRILRYLRRIFPYCQQKTLGTRACFYSHIGLCDPCPGNIIKVSDSVKQKQLTRSYRQNVLAIKRIFAGKYPLVVTQLEKGMKRAASENQFEMAAQFRDQLMSLKRLTEKTDISGFLTNPNFYSEQQHLAIDELKNLLLPYFPKLKTLGKIEGYDISNFGGQHAVGAQTVFVHGVPEPKLYRRYRIKLPPRPNDVAMMREMLIRRLKHPDWIYPELVVVDGGKPQVGAISDLFKSLKVDLPIIGLAKREEEVVIQTAADWEILTLPRRSLALLLLQKLRDETHRFAVSYHRKRRSLTWKR</sequence>
<keyword evidence="2" id="KW-0227">DNA damage</keyword>
<dbReference type="SMART" id="SM00465">
    <property type="entry name" value="GIYc"/>
    <property type="match status" value="1"/>
</dbReference>
<dbReference type="SUPFAM" id="SSF82771">
    <property type="entry name" value="GIY-YIG endonuclease"/>
    <property type="match status" value="1"/>
</dbReference>
<dbReference type="PANTHER" id="PTHR30562">
    <property type="entry name" value="UVRC/OXIDOREDUCTASE"/>
    <property type="match status" value="1"/>
</dbReference>
<dbReference type="PROSITE" id="PS50165">
    <property type="entry name" value="UVRC"/>
    <property type="match status" value="1"/>
</dbReference>
<keyword evidence="3" id="KW-0228">DNA excision</keyword>
<dbReference type="GO" id="GO:0006289">
    <property type="term" value="P:nucleotide-excision repair"/>
    <property type="evidence" value="ECO:0007669"/>
    <property type="project" value="InterPro"/>
</dbReference>
<dbReference type="InterPro" id="IPR001162">
    <property type="entry name" value="UvrC_RNase_H_dom"/>
</dbReference>
<evidence type="ECO:0000313" key="9">
    <source>
        <dbReference type="EMBL" id="KKS87121.1"/>
    </source>
</evidence>
<evidence type="ECO:0000259" key="7">
    <source>
        <dbReference type="PROSITE" id="PS50164"/>
    </source>
</evidence>
<dbReference type="InterPro" id="IPR036876">
    <property type="entry name" value="UVR_dom_sf"/>
</dbReference>
<evidence type="ECO:0000256" key="5">
    <source>
        <dbReference type="ARBA" id="ARBA00023204"/>
    </source>
</evidence>
<feature type="domain" description="UVR" evidence="6">
    <location>
        <begin position="217"/>
        <end position="252"/>
    </location>
</feature>
<dbReference type="AlphaFoldDB" id="A0A0G1EVS8"/>
<dbReference type="PANTHER" id="PTHR30562:SF1">
    <property type="entry name" value="UVRABC SYSTEM PROTEIN C"/>
    <property type="match status" value="1"/>
</dbReference>